<dbReference type="AlphaFoldDB" id="A0A417YIT3"/>
<comment type="caution">
    <text evidence="2">The sequence shown here is derived from an EMBL/GenBank/DDBJ whole genome shotgun (WGS) entry which is preliminary data.</text>
</comment>
<dbReference type="RefSeq" id="WP_095307273.1">
    <property type="nucleotide sequence ID" value="NZ_JAMAWL010000019.1"/>
</dbReference>
<organism evidence="2 3">
    <name type="scientific">Oceanobacillus profundus</name>
    <dbReference type="NCBI Taxonomy" id="372463"/>
    <lineage>
        <taxon>Bacteria</taxon>
        <taxon>Bacillati</taxon>
        <taxon>Bacillota</taxon>
        <taxon>Bacilli</taxon>
        <taxon>Bacillales</taxon>
        <taxon>Bacillaceae</taxon>
        <taxon>Oceanobacillus</taxon>
    </lineage>
</organism>
<evidence type="ECO:0000313" key="3">
    <source>
        <dbReference type="Proteomes" id="UP000285456"/>
    </source>
</evidence>
<name>A0A417YIT3_9BACI</name>
<keyword evidence="1" id="KW-1133">Transmembrane helix</keyword>
<proteinExistence type="predicted"/>
<keyword evidence="3" id="KW-1185">Reference proteome</keyword>
<gene>
    <name evidence="2" type="ORF">D1B32_07970</name>
</gene>
<keyword evidence="1" id="KW-0472">Membrane</keyword>
<accession>A0A417YIT3</accession>
<feature type="transmembrane region" description="Helical" evidence="1">
    <location>
        <begin position="6"/>
        <end position="21"/>
    </location>
</feature>
<keyword evidence="1" id="KW-0812">Transmembrane</keyword>
<dbReference type="Proteomes" id="UP000285456">
    <property type="component" value="Unassembled WGS sequence"/>
</dbReference>
<protein>
    <submittedName>
        <fullName evidence="2">Uncharacterized protein</fullName>
    </submittedName>
</protein>
<evidence type="ECO:0000256" key="1">
    <source>
        <dbReference type="SAM" id="Phobius"/>
    </source>
</evidence>
<reference evidence="2 3" key="1">
    <citation type="journal article" date="2007" name="Int. J. Syst. Evol. Microbiol.">
        <title>Oceanobacillus profundus sp. nov., isolated from a deep-sea sediment core.</title>
        <authorList>
            <person name="Kim Y.G."/>
            <person name="Choi D.H."/>
            <person name="Hyun S."/>
            <person name="Cho B.C."/>
        </authorList>
    </citation>
    <scope>NUCLEOTIDE SEQUENCE [LARGE SCALE GENOMIC DNA]</scope>
    <source>
        <strain evidence="2 3">DSM 18246</strain>
    </source>
</reference>
<evidence type="ECO:0000313" key="2">
    <source>
        <dbReference type="EMBL" id="RHW32976.1"/>
    </source>
</evidence>
<dbReference type="EMBL" id="QWEH01000004">
    <property type="protein sequence ID" value="RHW32976.1"/>
    <property type="molecule type" value="Genomic_DNA"/>
</dbReference>
<sequence>MDKLLVFLIIVIAVVFDYFWLDREGKRWSWTKNWTKFQKGLLFSAFLILAAITYMLSYLTSSTP</sequence>
<feature type="transmembrane region" description="Helical" evidence="1">
    <location>
        <begin position="41"/>
        <end position="59"/>
    </location>
</feature>